<protein>
    <submittedName>
        <fullName evidence="1">Uncharacterized protein</fullName>
    </submittedName>
</protein>
<feature type="non-terminal residue" evidence="1">
    <location>
        <position position="1"/>
    </location>
</feature>
<gene>
    <name evidence="1" type="ORF">K488DRAFT_37907</name>
</gene>
<reference evidence="1" key="1">
    <citation type="submission" date="2021-02" db="EMBL/GenBank/DDBJ databases">
        <authorList>
            <consortium name="DOE Joint Genome Institute"/>
            <person name="Ahrendt S."/>
            <person name="Looney B.P."/>
            <person name="Miyauchi S."/>
            <person name="Morin E."/>
            <person name="Drula E."/>
            <person name="Courty P.E."/>
            <person name="Chicoki N."/>
            <person name="Fauchery L."/>
            <person name="Kohler A."/>
            <person name="Kuo A."/>
            <person name="Labutti K."/>
            <person name="Pangilinan J."/>
            <person name="Lipzen A."/>
            <person name="Riley R."/>
            <person name="Andreopoulos W."/>
            <person name="He G."/>
            <person name="Johnson J."/>
            <person name="Barry K.W."/>
            <person name="Grigoriev I.V."/>
            <person name="Nagy L."/>
            <person name="Hibbett D."/>
            <person name="Henrissat B."/>
            <person name="Matheny P.B."/>
            <person name="Labbe J."/>
            <person name="Martin F."/>
        </authorList>
    </citation>
    <scope>NUCLEOTIDE SEQUENCE</scope>
    <source>
        <strain evidence="1">EC-137</strain>
    </source>
</reference>
<keyword evidence="2" id="KW-1185">Reference proteome</keyword>
<accession>A0ACB8QAI7</accession>
<feature type="non-terminal residue" evidence="1">
    <location>
        <position position="143"/>
    </location>
</feature>
<name>A0ACB8QAI7_9AGAM</name>
<reference evidence="1" key="2">
    <citation type="journal article" date="2022" name="New Phytol.">
        <title>Evolutionary transition to the ectomycorrhizal habit in the genomes of a hyperdiverse lineage of mushroom-forming fungi.</title>
        <authorList>
            <person name="Looney B."/>
            <person name="Miyauchi S."/>
            <person name="Morin E."/>
            <person name="Drula E."/>
            <person name="Courty P.E."/>
            <person name="Kohler A."/>
            <person name="Kuo A."/>
            <person name="LaButti K."/>
            <person name="Pangilinan J."/>
            <person name="Lipzen A."/>
            <person name="Riley R."/>
            <person name="Andreopoulos W."/>
            <person name="He G."/>
            <person name="Johnson J."/>
            <person name="Nolan M."/>
            <person name="Tritt A."/>
            <person name="Barry K.W."/>
            <person name="Grigoriev I.V."/>
            <person name="Nagy L.G."/>
            <person name="Hibbett D."/>
            <person name="Henrissat B."/>
            <person name="Matheny P.B."/>
            <person name="Labbe J."/>
            <person name="Martin F.M."/>
        </authorList>
    </citation>
    <scope>NUCLEOTIDE SEQUENCE</scope>
    <source>
        <strain evidence="1">EC-137</strain>
    </source>
</reference>
<comment type="caution">
    <text evidence="1">The sequence shown here is derived from an EMBL/GenBank/DDBJ whole genome shotgun (WGS) entry which is preliminary data.</text>
</comment>
<dbReference type="EMBL" id="MU273733">
    <property type="protein sequence ID" value="KAI0028657.1"/>
    <property type="molecule type" value="Genomic_DNA"/>
</dbReference>
<proteinExistence type="predicted"/>
<evidence type="ECO:0000313" key="2">
    <source>
        <dbReference type="Proteomes" id="UP000814128"/>
    </source>
</evidence>
<evidence type="ECO:0000313" key="1">
    <source>
        <dbReference type="EMBL" id="KAI0028657.1"/>
    </source>
</evidence>
<sequence length="143" mass="14379">AITITGPSASQYWVQNTSNTISWTATSADPASVDVIVTNTNNQTLNGDFSIARFLNTSSESFVVTNVTLRPGDSYQVVFVNTSNPNQVFANSSDFTVMPPGSAPTVTSPSGASGNSSASASSSASTPSGSSSSASPNAVTSAG</sequence>
<organism evidence="1 2">
    <name type="scientific">Vararia minispora EC-137</name>
    <dbReference type="NCBI Taxonomy" id="1314806"/>
    <lineage>
        <taxon>Eukaryota</taxon>
        <taxon>Fungi</taxon>
        <taxon>Dikarya</taxon>
        <taxon>Basidiomycota</taxon>
        <taxon>Agaricomycotina</taxon>
        <taxon>Agaricomycetes</taxon>
        <taxon>Russulales</taxon>
        <taxon>Lachnocladiaceae</taxon>
        <taxon>Vararia</taxon>
    </lineage>
</organism>
<dbReference type="Proteomes" id="UP000814128">
    <property type="component" value="Unassembled WGS sequence"/>
</dbReference>